<proteinExistence type="predicted"/>
<organism evidence="1">
    <name type="scientific">Anguilla anguilla</name>
    <name type="common">European freshwater eel</name>
    <name type="synonym">Muraena anguilla</name>
    <dbReference type="NCBI Taxonomy" id="7936"/>
    <lineage>
        <taxon>Eukaryota</taxon>
        <taxon>Metazoa</taxon>
        <taxon>Chordata</taxon>
        <taxon>Craniata</taxon>
        <taxon>Vertebrata</taxon>
        <taxon>Euteleostomi</taxon>
        <taxon>Actinopterygii</taxon>
        <taxon>Neopterygii</taxon>
        <taxon>Teleostei</taxon>
        <taxon>Anguilliformes</taxon>
        <taxon>Anguillidae</taxon>
        <taxon>Anguilla</taxon>
    </lineage>
</organism>
<sequence length="65" mass="7649">MRLRFVQLVKLQSAVFYRQTMLGCLITVMDLENEFMSRTGMVCSSLAQKNNPKQDSFSRGFEFYR</sequence>
<name>A0A0E9WN03_ANGAN</name>
<dbReference type="EMBL" id="GBXM01016871">
    <property type="protein sequence ID" value="JAH91706.1"/>
    <property type="molecule type" value="Transcribed_RNA"/>
</dbReference>
<reference evidence="1" key="1">
    <citation type="submission" date="2014-11" db="EMBL/GenBank/DDBJ databases">
        <authorList>
            <person name="Amaro Gonzalez C."/>
        </authorList>
    </citation>
    <scope>NUCLEOTIDE SEQUENCE</scope>
</reference>
<evidence type="ECO:0000313" key="1">
    <source>
        <dbReference type="EMBL" id="JAH91706.1"/>
    </source>
</evidence>
<accession>A0A0E9WN03</accession>
<protein>
    <submittedName>
        <fullName evidence="1">Uncharacterized protein</fullName>
    </submittedName>
</protein>
<dbReference type="AlphaFoldDB" id="A0A0E9WN03"/>
<reference evidence="1" key="2">
    <citation type="journal article" date="2015" name="Fish Shellfish Immunol.">
        <title>Early steps in the European eel (Anguilla anguilla)-Vibrio vulnificus interaction in the gills: Role of the RtxA13 toxin.</title>
        <authorList>
            <person name="Callol A."/>
            <person name="Pajuelo D."/>
            <person name="Ebbesson L."/>
            <person name="Teles M."/>
            <person name="MacKenzie S."/>
            <person name="Amaro C."/>
        </authorList>
    </citation>
    <scope>NUCLEOTIDE SEQUENCE</scope>
</reference>